<feature type="transmembrane region" description="Helical" evidence="2">
    <location>
        <begin position="85"/>
        <end position="106"/>
    </location>
</feature>
<feature type="transmembrane region" description="Helical" evidence="2">
    <location>
        <begin position="118"/>
        <end position="142"/>
    </location>
</feature>
<accession>A0ABQ6ND49</accession>
<feature type="transmembrane region" description="Helical" evidence="2">
    <location>
        <begin position="450"/>
        <end position="469"/>
    </location>
</feature>
<keyword evidence="2" id="KW-1133">Transmembrane helix</keyword>
<protein>
    <submittedName>
        <fullName evidence="3">Uncharacterized protein</fullName>
    </submittedName>
</protein>
<organism evidence="3 4">
    <name type="scientific">Tetraparma gracilis</name>
    <dbReference type="NCBI Taxonomy" id="2962635"/>
    <lineage>
        <taxon>Eukaryota</taxon>
        <taxon>Sar</taxon>
        <taxon>Stramenopiles</taxon>
        <taxon>Ochrophyta</taxon>
        <taxon>Bolidophyceae</taxon>
        <taxon>Parmales</taxon>
        <taxon>Triparmaceae</taxon>
        <taxon>Tetraparma</taxon>
    </lineage>
</organism>
<comment type="caution">
    <text evidence="3">The sequence shown here is derived from an EMBL/GenBank/DDBJ whole genome shotgun (WGS) entry which is preliminary data.</text>
</comment>
<keyword evidence="4" id="KW-1185">Reference proteome</keyword>
<feature type="region of interest" description="Disordered" evidence="1">
    <location>
        <begin position="325"/>
        <end position="354"/>
    </location>
</feature>
<feature type="transmembrane region" description="Helical" evidence="2">
    <location>
        <begin position="402"/>
        <end position="423"/>
    </location>
</feature>
<evidence type="ECO:0000256" key="1">
    <source>
        <dbReference type="SAM" id="MobiDB-lite"/>
    </source>
</evidence>
<feature type="transmembrane region" description="Helical" evidence="2">
    <location>
        <begin position="214"/>
        <end position="236"/>
    </location>
</feature>
<proteinExistence type="predicted"/>
<evidence type="ECO:0000256" key="2">
    <source>
        <dbReference type="SAM" id="Phobius"/>
    </source>
</evidence>
<feature type="transmembrane region" description="Helical" evidence="2">
    <location>
        <begin position="148"/>
        <end position="167"/>
    </location>
</feature>
<feature type="compositionally biased region" description="Basic and acidic residues" evidence="1">
    <location>
        <begin position="343"/>
        <end position="354"/>
    </location>
</feature>
<keyword evidence="2" id="KW-0812">Transmembrane</keyword>
<keyword evidence="2" id="KW-0472">Membrane</keyword>
<name>A0ABQ6ND49_9STRA</name>
<feature type="transmembrane region" description="Helical" evidence="2">
    <location>
        <begin position="179"/>
        <end position="202"/>
    </location>
</feature>
<evidence type="ECO:0000313" key="3">
    <source>
        <dbReference type="EMBL" id="GMI58813.1"/>
    </source>
</evidence>
<reference evidence="3 4" key="1">
    <citation type="journal article" date="2023" name="Commun. Biol.">
        <title>Genome analysis of Parmales, the sister group of diatoms, reveals the evolutionary specialization of diatoms from phago-mixotrophs to photoautotrophs.</title>
        <authorList>
            <person name="Ban H."/>
            <person name="Sato S."/>
            <person name="Yoshikawa S."/>
            <person name="Yamada K."/>
            <person name="Nakamura Y."/>
            <person name="Ichinomiya M."/>
            <person name="Sato N."/>
            <person name="Blanc-Mathieu R."/>
            <person name="Endo H."/>
            <person name="Kuwata A."/>
            <person name="Ogata H."/>
        </authorList>
    </citation>
    <scope>NUCLEOTIDE SEQUENCE [LARGE SCALE GENOMIC DNA]</scope>
</reference>
<evidence type="ECO:0000313" key="4">
    <source>
        <dbReference type="Proteomes" id="UP001165060"/>
    </source>
</evidence>
<dbReference type="EMBL" id="BRYB01006489">
    <property type="protein sequence ID" value="GMI58813.1"/>
    <property type="molecule type" value="Genomic_DNA"/>
</dbReference>
<sequence length="471" mass="50103">MSSAGSSGASERRTSLVDSVLHRLSVDLGVVGELGPDGVPPPFPGPSQVLDEEQAAAQGSVGGIETVDNPVSILYQVYRTNVEGLVSATPALAFILGTKLLVDWLAAKGGPWGDTMGARCAICMAGVPAQIAFAALLSYALFDWKPGMWTPLMMTLSFWLSMLAHYPMNVEKVPFLQHVLSTLVIALVCHLGTVGFIYAIVIPTRLLAENDKPVLTLLTTGAAFPFLAFLLRKAVVRMMWNIASSSTGLTPVQRMGLYANGVKFGALAILITPTVTLYFNTNIKYAIGSAMMQIVTEIAAKIATAYMTKKQVFSHVKVAVIGPASKDAGDHQDGQQVGASKGRGGDEEQRGDAESKKKHALAMMAVRWHGEIVAEKGCILAAALIAYLYFADLVESDGQGLVLIGSVFYAAEALCDFIFVWVMDEHMEVPMLSAVAYEPLLSKDSMAGGIILALAFVAMSSCIAMAASVEM</sequence>
<feature type="transmembrane region" description="Helical" evidence="2">
    <location>
        <begin position="257"/>
        <end position="279"/>
    </location>
</feature>
<gene>
    <name evidence="3" type="ORF">TeGR_g3686</name>
</gene>
<feature type="transmembrane region" description="Helical" evidence="2">
    <location>
        <begin position="373"/>
        <end position="390"/>
    </location>
</feature>
<dbReference type="Proteomes" id="UP001165060">
    <property type="component" value="Unassembled WGS sequence"/>
</dbReference>